<evidence type="ECO:0000313" key="6">
    <source>
        <dbReference type="EMBL" id="KIK14414.1"/>
    </source>
</evidence>
<evidence type="ECO:0000256" key="2">
    <source>
        <dbReference type="ARBA" id="ARBA00022723"/>
    </source>
</evidence>
<keyword evidence="2" id="KW-0479">Metal-binding</keyword>
<keyword evidence="4" id="KW-0862">Zinc</keyword>
<evidence type="ECO:0000256" key="5">
    <source>
        <dbReference type="ARBA" id="ARBA00023242"/>
    </source>
</evidence>
<name>A0A0C9YKQ4_9AGAM</name>
<feature type="non-terminal residue" evidence="6">
    <location>
        <position position="89"/>
    </location>
</feature>
<gene>
    <name evidence="6" type="ORF">PISMIDRAFT_79399</name>
</gene>
<evidence type="ECO:0000313" key="7">
    <source>
        <dbReference type="Proteomes" id="UP000054018"/>
    </source>
</evidence>
<dbReference type="EMBL" id="KN833939">
    <property type="protein sequence ID" value="KIK14414.1"/>
    <property type="molecule type" value="Genomic_DNA"/>
</dbReference>
<evidence type="ECO:0000256" key="3">
    <source>
        <dbReference type="ARBA" id="ARBA00022771"/>
    </source>
</evidence>
<proteinExistence type="predicted"/>
<keyword evidence="7" id="KW-1185">Reference proteome</keyword>
<dbReference type="InterPro" id="IPR012337">
    <property type="entry name" value="RNaseH-like_sf"/>
</dbReference>
<evidence type="ECO:0000256" key="1">
    <source>
        <dbReference type="ARBA" id="ARBA00004123"/>
    </source>
</evidence>
<dbReference type="SUPFAM" id="SSF53098">
    <property type="entry name" value="Ribonuclease H-like"/>
    <property type="match status" value="1"/>
</dbReference>
<accession>A0A0C9YKQ4</accession>
<sequence>IQAWKDYFAILKIDLASVVGNVSFTADIWSSDSRRPYLAVTAHWITEISQSQSLQLRSALLAFHRIRGKHTGSSLACTILYLLDWAGVT</sequence>
<feature type="non-terminal residue" evidence="6">
    <location>
        <position position="1"/>
    </location>
</feature>
<dbReference type="PANTHER" id="PTHR46481:SF10">
    <property type="entry name" value="ZINC FINGER BED DOMAIN-CONTAINING PROTEIN 39"/>
    <property type="match status" value="1"/>
</dbReference>
<keyword evidence="3" id="KW-0863">Zinc-finger</keyword>
<dbReference type="AlphaFoldDB" id="A0A0C9YKQ4"/>
<dbReference type="OrthoDB" id="3259770at2759"/>
<dbReference type="HOGENOM" id="CLU_155624_0_0_1"/>
<comment type="subcellular location">
    <subcellularLocation>
        <location evidence="1">Nucleus</location>
    </subcellularLocation>
</comment>
<organism evidence="6 7">
    <name type="scientific">Pisolithus microcarpus 441</name>
    <dbReference type="NCBI Taxonomy" id="765257"/>
    <lineage>
        <taxon>Eukaryota</taxon>
        <taxon>Fungi</taxon>
        <taxon>Dikarya</taxon>
        <taxon>Basidiomycota</taxon>
        <taxon>Agaricomycotina</taxon>
        <taxon>Agaricomycetes</taxon>
        <taxon>Agaricomycetidae</taxon>
        <taxon>Boletales</taxon>
        <taxon>Sclerodermatineae</taxon>
        <taxon>Pisolithaceae</taxon>
        <taxon>Pisolithus</taxon>
    </lineage>
</organism>
<dbReference type="PANTHER" id="PTHR46481">
    <property type="entry name" value="ZINC FINGER BED DOMAIN-CONTAINING PROTEIN 4"/>
    <property type="match status" value="1"/>
</dbReference>
<protein>
    <submittedName>
        <fullName evidence="6">Uncharacterized protein</fullName>
    </submittedName>
</protein>
<dbReference type="InterPro" id="IPR052035">
    <property type="entry name" value="ZnF_BED_domain_contain"/>
</dbReference>
<dbReference type="Proteomes" id="UP000054018">
    <property type="component" value="Unassembled WGS sequence"/>
</dbReference>
<dbReference type="GO" id="GO:0005634">
    <property type="term" value="C:nucleus"/>
    <property type="evidence" value="ECO:0007669"/>
    <property type="project" value="UniProtKB-SubCell"/>
</dbReference>
<keyword evidence="5" id="KW-0539">Nucleus</keyword>
<reference evidence="6 7" key="1">
    <citation type="submission" date="2014-04" db="EMBL/GenBank/DDBJ databases">
        <authorList>
            <consortium name="DOE Joint Genome Institute"/>
            <person name="Kuo A."/>
            <person name="Kohler A."/>
            <person name="Costa M.D."/>
            <person name="Nagy L.G."/>
            <person name="Floudas D."/>
            <person name="Copeland A."/>
            <person name="Barry K.W."/>
            <person name="Cichocki N."/>
            <person name="Veneault-Fourrey C."/>
            <person name="LaButti K."/>
            <person name="Lindquist E.A."/>
            <person name="Lipzen A."/>
            <person name="Lundell T."/>
            <person name="Morin E."/>
            <person name="Murat C."/>
            <person name="Sun H."/>
            <person name="Tunlid A."/>
            <person name="Henrissat B."/>
            <person name="Grigoriev I.V."/>
            <person name="Hibbett D.S."/>
            <person name="Martin F."/>
            <person name="Nordberg H.P."/>
            <person name="Cantor M.N."/>
            <person name="Hua S.X."/>
        </authorList>
    </citation>
    <scope>NUCLEOTIDE SEQUENCE [LARGE SCALE GENOMIC DNA]</scope>
    <source>
        <strain evidence="6 7">441</strain>
    </source>
</reference>
<evidence type="ECO:0000256" key="4">
    <source>
        <dbReference type="ARBA" id="ARBA00022833"/>
    </source>
</evidence>
<dbReference type="GO" id="GO:0008270">
    <property type="term" value="F:zinc ion binding"/>
    <property type="evidence" value="ECO:0007669"/>
    <property type="project" value="UniProtKB-KW"/>
</dbReference>
<reference evidence="7" key="2">
    <citation type="submission" date="2015-01" db="EMBL/GenBank/DDBJ databases">
        <title>Evolutionary Origins and Diversification of the Mycorrhizal Mutualists.</title>
        <authorList>
            <consortium name="DOE Joint Genome Institute"/>
            <consortium name="Mycorrhizal Genomics Consortium"/>
            <person name="Kohler A."/>
            <person name="Kuo A."/>
            <person name="Nagy L.G."/>
            <person name="Floudas D."/>
            <person name="Copeland A."/>
            <person name="Barry K.W."/>
            <person name="Cichocki N."/>
            <person name="Veneault-Fourrey C."/>
            <person name="LaButti K."/>
            <person name="Lindquist E.A."/>
            <person name="Lipzen A."/>
            <person name="Lundell T."/>
            <person name="Morin E."/>
            <person name="Murat C."/>
            <person name="Riley R."/>
            <person name="Ohm R."/>
            <person name="Sun H."/>
            <person name="Tunlid A."/>
            <person name="Henrissat B."/>
            <person name="Grigoriev I.V."/>
            <person name="Hibbett D.S."/>
            <person name="Martin F."/>
        </authorList>
    </citation>
    <scope>NUCLEOTIDE SEQUENCE [LARGE SCALE GENOMIC DNA]</scope>
    <source>
        <strain evidence="7">441</strain>
    </source>
</reference>